<reference evidence="3" key="1">
    <citation type="submission" date="2016-10" db="EMBL/GenBank/DDBJ databases">
        <authorList>
            <person name="See-Too W.S."/>
        </authorList>
    </citation>
    <scope>NUCLEOTIDE SEQUENCE</scope>
    <source>
        <strain evidence="3">DSM 14505</strain>
    </source>
</reference>
<dbReference type="Proteomes" id="UP000092661">
    <property type="component" value="Chromosome"/>
</dbReference>
<dbReference type="PANTHER" id="PTHR40070:SF1">
    <property type="entry name" value="UPF0478 PROTEIN YTXG"/>
    <property type="match status" value="1"/>
</dbReference>
<sequence>MDAAIWLYIALAIFVVGLIIAIVGVVMLISGIKEPVKKMKGSASNLKERVDKLNLEATTLSHHANELKEDLQMKTEKVNTLIDAGKGTVNSVIDLNASVRAITSNISLRVDHDKQSVAQVNQYSNTAMGFLDFIKTQISSETINSTYTPTSVADEGQLPKNY</sequence>
<gene>
    <name evidence="3" type="ORF">BBH88_01395</name>
</gene>
<evidence type="ECO:0000313" key="4">
    <source>
        <dbReference type="Proteomes" id="UP000092661"/>
    </source>
</evidence>
<protein>
    <submittedName>
        <fullName evidence="3">General stress protein</fullName>
    </submittedName>
</protein>
<evidence type="ECO:0000256" key="1">
    <source>
        <dbReference type="SAM" id="Coils"/>
    </source>
</evidence>
<feature type="coiled-coil region" evidence="1">
    <location>
        <begin position="36"/>
        <end position="84"/>
    </location>
</feature>
<proteinExistence type="predicted"/>
<dbReference type="RefSeq" id="WP_065536249.1">
    <property type="nucleotide sequence ID" value="NZ_CP016534.2"/>
</dbReference>
<dbReference type="InterPro" id="IPR009293">
    <property type="entry name" value="UPF0478"/>
</dbReference>
<evidence type="ECO:0000313" key="3">
    <source>
        <dbReference type="EMBL" id="ANU09078.1"/>
    </source>
</evidence>
<dbReference type="EMBL" id="CP016534">
    <property type="protein sequence ID" value="ANU09078.1"/>
    <property type="molecule type" value="Genomic_DNA"/>
</dbReference>
<evidence type="ECO:0000256" key="2">
    <source>
        <dbReference type="SAM" id="Phobius"/>
    </source>
</evidence>
<feature type="transmembrane region" description="Helical" evidence="2">
    <location>
        <begin position="6"/>
        <end position="30"/>
    </location>
</feature>
<keyword evidence="4" id="KW-1185">Reference proteome</keyword>
<dbReference type="PANTHER" id="PTHR40070">
    <property type="entry name" value="UPF0478 PROTEIN YTXG"/>
    <property type="match status" value="1"/>
</dbReference>
<accession>A0ABN4RAF1</accession>
<keyword evidence="2" id="KW-1133">Transmembrane helix</keyword>
<organism evidence="3 4">
    <name type="scientific">Planococcus antarcticus DSM 14505</name>
    <dbReference type="NCBI Taxonomy" id="1185653"/>
    <lineage>
        <taxon>Bacteria</taxon>
        <taxon>Bacillati</taxon>
        <taxon>Bacillota</taxon>
        <taxon>Bacilli</taxon>
        <taxon>Bacillales</taxon>
        <taxon>Caryophanaceae</taxon>
        <taxon>Planococcus</taxon>
    </lineage>
</organism>
<keyword evidence="2" id="KW-0472">Membrane</keyword>
<dbReference type="Pfam" id="PF06103">
    <property type="entry name" value="DUF948"/>
    <property type="match status" value="1"/>
</dbReference>
<name>A0ABN4RAF1_9BACL</name>
<keyword evidence="1" id="KW-0175">Coiled coil</keyword>
<keyword evidence="2" id="KW-0812">Transmembrane</keyword>